<dbReference type="GO" id="GO:0003690">
    <property type="term" value="F:double-stranded DNA binding"/>
    <property type="evidence" value="ECO:0007669"/>
    <property type="project" value="UniProtKB-UniRule"/>
</dbReference>
<dbReference type="GO" id="GO:0008356">
    <property type="term" value="P:asymmetric cell division"/>
    <property type="evidence" value="ECO:0007669"/>
    <property type="project" value="UniProtKB-UniRule"/>
</dbReference>
<evidence type="ECO:0000256" key="7">
    <source>
        <dbReference type="ARBA" id="ARBA00023306"/>
    </source>
</evidence>
<dbReference type="Pfam" id="PF13411">
    <property type="entry name" value="MerR_1"/>
    <property type="match status" value="1"/>
</dbReference>
<keyword evidence="6 8" id="KW-0238">DNA-binding</keyword>
<dbReference type="InterPro" id="IPR009061">
    <property type="entry name" value="DNA-bd_dom_put_sf"/>
</dbReference>
<protein>
    <recommendedName>
        <fullName evidence="8">Chromosome-anchoring protein RacA</fullName>
    </recommendedName>
</protein>
<dbReference type="Proteomes" id="UP000234951">
    <property type="component" value="Unassembled WGS sequence"/>
</dbReference>
<comment type="subcellular location">
    <subcellularLocation>
        <location evidence="8">Cytoplasm</location>
    </subcellularLocation>
    <text evidence="8">Localizes to cell poles and nucleoid.</text>
</comment>
<comment type="function">
    <text evidence="8">Required for the formation of axial filaments and for anchoring the origin regions at the cell poles in sporulating cells, thus ensuring proper chromosome segregation in the prespore. Binds in a dispersed manner throughout the chromosome but preferentially to sites clustered in the origin portion of the chromosome, causing condensation of the chromosome and its remodeling into an elongated, anchored structure.</text>
</comment>
<feature type="domain" description="HTH merR-type" evidence="9">
    <location>
        <begin position="1"/>
        <end position="64"/>
    </location>
</feature>
<evidence type="ECO:0000259" key="9">
    <source>
        <dbReference type="Pfam" id="PF13411"/>
    </source>
</evidence>
<dbReference type="RefSeq" id="WP_101578587.1">
    <property type="nucleotide sequence ID" value="NZ_PGVD01000022.1"/>
</dbReference>
<dbReference type="GO" id="GO:0006355">
    <property type="term" value="P:regulation of DNA-templated transcription"/>
    <property type="evidence" value="ECO:0007669"/>
    <property type="project" value="InterPro"/>
</dbReference>
<dbReference type="CDD" id="cd04762">
    <property type="entry name" value="HTH_MerR-trunc"/>
    <property type="match status" value="1"/>
</dbReference>
<keyword evidence="5 8" id="KW-0175">Coiled coil</keyword>
<keyword evidence="13" id="KW-1185">Reference proteome</keyword>
<dbReference type="InterPro" id="IPR000551">
    <property type="entry name" value="MerR-type_HTH_dom"/>
</dbReference>
<evidence type="ECO:0000313" key="12">
    <source>
        <dbReference type="Proteomes" id="UP000234951"/>
    </source>
</evidence>
<dbReference type="GO" id="GO:0030261">
    <property type="term" value="P:chromosome condensation"/>
    <property type="evidence" value="ECO:0007669"/>
    <property type="project" value="UniProtKB-UniRule"/>
</dbReference>
<dbReference type="Proteomes" id="UP000235114">
    <property type="component" value="Unassembled WGS sequence"/>
</dbReference>
<reference evidence="11 13" key="2">
    <citation type="submission" date="2017-12" db="EMBL/GenBank/DDBJ databases">
        <title>Comparative Functional Genomics of Dry Heat Resistant strains isolated from the Viking Spacecraft.</title>
        <authorList>
            <person name="Seuylemezian A."/>
            <person name="Cooper K."/>
            <person name="Vaishampayan P."/>
        </authorList>
    </citation>
    <scope>NUCLEOTIDE SEQUENCE [LARGE SCALE GENOMIC DNA]</scope>
    <source>
        <strain evidence="11 13">ATCC 29669</strain>
    </source>
</reference>
<dbReference type="AlphaFoldDB" id="A0A2N5GIK6"/>
<evidence type="ECO:0000256" key="6">
    <source>
        <dbReference type="ARBA" id="ARBA00023125"/>
    </source>
</evidence>
<dbReference type="GO" id="GO:0005737">
    <property type="term" value="C:cytoplasm"/>
    <property type="evidence" value="ECO:0007669"/>
    <property type="project" value="UniProtKB-SubCell"/>
</dbReference>
<keyword evidence="3 8" id="KW-0159">Chromosome partition</keyword>
<keyword evidence="4 8" id="KW-0749">Sporulation</keyword>
<gene>
    <name evidence="8" type="primary">racA</name>
    <name evidence="10" type="ORF">CU635_17055</name>
    <name evidence="11" type="ORF">CVD25_08315</name>
</gene>
<dbReference type="HAMAP" id="MF_01170">
    <property type="entry name" value="RacA"/>
    <property type="match status" value="1"/>
</dbReference>
<feature type="DNA-binding region" description="H-T-H motif" evidence="8">
    <location>
        <begin position="3"/>
        <end position="23"/>
    </location>
</feature>
<dbReference type="OrthoDB" id="2991292at2"/>
<evidence type="ECO:0000256" key="2">
    <source>
        <dbReference type="ARBA" id="ARBA00022618"/>
    </source>
</evidence>
<proteinExistence type="inferred from homology"/>
<evidence type="ECO:0000256" key="4">
    <source>
        <dbReference type="ARBA" id="ARBA00022969"/>
    </source>
</evidence>
<dbReference type="Gene3D" id="1.10.1660.10">
    <property type="match status" value="1"/>
</dbReference>
<evidence type="ECO:0000256" key="3">
    <source>
        <dbReference type="ARBA" id="ARBA00022829"/>
    </source>
</evidence>
<reference evidence="10 12" key="1">
    <citation type="submission" date="2017-11" db="EMBL/GenBank/DDBJ databases">
        <title>Comparitive Functional Genomics of Dry Heat Resistant strains isolated from the Viking Spacecraft.</title>
        <authorList>
            <person name="Seuylemezian A."/>
            <person name="Cooper K."/>
            <person name="Vaishampayan P."/>
        </authorList>
    </citation>
    <scope>NUCLEOTIDE SEQUENCE [LARGE SCALE GENOMIC DNA]</scope>
    <source>
        <strain evidence="10 12">M4.6</strain>
    </source>
</reference>
<feature type="coiled-coil region" evidence="8">
    <location>
        <begin position="109"/>
        <end position="136"/>
    </location>
</feature>
<keyword evidence="2 8" id="KW-0132">Cell division</keyword>
<dbReference type="EMBL" id="PGVD01000022">
    <property type="protein sequence ID" value="PLR98362.1"/>
    <property type="molecule type" value="Genomic_DNA"/>
</dbReference>
<dbReference type="GO" id="GO:0007059">
    <property type="term" value="P:chromosome segregation"/>
    <property type="evidence" value="ECO:0007669"/>
    <property type="project" value="UniProtKB-UniRule"/>
</dbReference>
<evidence type="ECO:0000256" key="8">
    <source>
        <dbReference type="HAMAP-Rule" id="MF_01170"/>
    </source>
</evidence>
<organism evidence="10 12">
    <name type="scientific">Bacillus canaveralius</name>
    <dbReference type="NCBI Taxonomy" id="1403243"/>
    <lineage>
        <taxon>Bacteria</taxon>
        <taxon>Bacillati</taxon>
        <taxon>Bacillota</taxon>
        <taxon>Bacilli</taxon>
        <taxon>Bacillales</taxon>
        <taxon>Bacillaceae</taxon>
        <taxon>Bacillus</taxon>
    </lineage>
</organism>
<accession>A0A2N5GIK6</accession>
<evidence type="ECO:0000313" key="10">
    <source>
        <dbReference type="EMBL" id="PLR80760.1"/>
    </source>
</evidence>
<evidence type="ECO:0000313" key="11">
    <source>
        <dbReference type="EMBL" id="PLR98362.1"/>
    </source>
</evidence>
<evidence type="ECO:0000313" key="13">
    <source>
        <dbReference type="Proteomes" id="UP000235114"/>
    </source>
</evidence>
<name>A0A2N5GIK6_9BACI</name>
<keyword evidence="1 8" id="KW-0963">Cytoplasm</keyword>
<comment type="caution">
    <text evidence="10">The sequence shown here is derived from an EMBL/GenBank/DDBJ whole genome shotgun (WGS) entry which is preliminary data.</text>
</comment>
<evidence type="ECO:0000256" key="1">
    <source>
        <dbReference type="ARBA" id="ARBA00022490"/>
    </source>
</evidence>
<dbReference type="EMBL" id="PGVA01000044">
    <property type="protein sequence ID" value="PLR80760.1"/>
    <property type="molecule type" value="Genomic_DNA"/>
</dbReference>
<evidence type="ECO:0000256" key="5">
    <source>
        <dbReference type="ARBA" id="ARBA00023054"/>
    </source>
</evidence>
<keyword evidence="7 8" id="KW-0131">Cell cycle</keyword>
<comment type="similarity">
    <text evidence="8">Belongs to the RacA family.</text>
</comment>
<sequence length="173" mass="19905">MNTTAVAKLLGVSSSTIQRWVKQLDLHMQRNDLGHYSFTEDDIKLLAGIKEQVQNGVLLQEVTVTVQRPRKGTVKGQLENKDTEKLLSKVSYLESRLEEKADNVVSYQLLQHRREIEELQNEVMSLTDRIEALEASQIHTDQHHAPEKKLVFEQSTLLKRPKKRKLISSLFGF</sequence>
<dbReference type="GO" id="GO:0030435">
    <property type="term" value="P:sporulation resulting in formation of a cellular spore"/>
    <property type="evidence" value="ECO:0007669"/>
    <property type="project" value="UniProtKB-UniRule"/>
</dbReference>
<dbReference type="InterPro" id="IPR023522">
    <property type="entry name" value="Chrosome_anchoring_RacA"/>
</dbReference>
<dbReference type="SUPFAM" id="SSF46955">
    <property type="entry name" value="Putative DNA-binding domain"/>
    <property type="match status" value="1"/>
</dbReference>